<dbReference type="InterPro" id="IPR009081">
    <property type="entry name" value="PP-bd_ACP"/>
</dbReference>
<dbReference type="Gene3D" id="1.10.1200.10">
    <property type="entry name" value="ACP-like"/>
    <property type="match status" value="1"/>
</dbReference>
<dbReference type="Gene3D" id="3.40.50.12230">
    <property type="match status" value="1"/>
</dbReference>
<dbReference type="Pfam" id="PF00551">
    <property type="entry name" value="Formyl_trans_N"/>
    <property type="match status" value="1"/>
</dbReference>
<evidence type="ECO:0000313" key="5">
    <source>
        <dbReference type="Proteomes" id="UP000282002"/>
    </source>
</evidence>
<dbReference type="InterPro" id="IPR005793">
    <property type="entry name" value="Formyl_trans_C"/>
</dbReference>
<dbReference type="FunFam" id="3.40.50.980:FF:000001">
    <property type="entry name" value="Non-ribosomal peptide synthetase"/>
    <property type="match status" value="1"/>
</dbReference>
<sequence length="1509" mass="157980">MTLTALLIGNESLTAESGNRWLERGHSLAAVVTRDARVAAWANGLGLRVLAPGADLAQRLAGLSVDWVLSVANLSLVPQDVLGLARQGGVNFHDGPLPAYAGLNAPVWALINGEPTHGVTWHLMTAGIDEGDVLAQRSFAIAPDDTALTLNARCFAAALESFGDVIAALEAGGHPRQPQGGGQRRVWLRADRPAAAGRLDFGQPAVAVARLVRALDHGGYRNPLAVPKIEVQGKVLAVGGAEVVAGSAPAGTVLENGPSGLVVACNEGAVRLTGLRDMSGAQVAIPLPDGGRLASPDLAEAARLTAAIAQGAAAEERLTRLLRTADPVAIGAAGQGSAVWRAEALPPQPAGRLALAALRALGRSHGDVAFSNGQSLAAGYVLPWVPLRLAATGLAQQSETQAEQAIKAARAAGGLAADLALREPGLAGLEPFAFAITEGTEPVTGSAVTLAVTGTPTLWYDSARIPEAEVAQLAGRIARVAAAMAADPGLDLAAVSTLSDAEGQAFAGALATTARDYDRHMTMPGAFLAQAARTPEAVAVISGQTKVSYADLAARAARIANVLRSSGVGQGALVGLACRRGVDMVAGALGIQLAGAAYVPMDPAYPADRLALYAEDSGCPVIVTESGVAPALPKGPTLLILDTDPRLAGASATPPGAGPDAGDAAYVIYTSGSTGRPKGVVVSHRNVLNFFAGMDDVIGTDPGVWLAVTSLSFDISVLELFWTLTRGFAVVVADDATRLRPSGGGAISPRKMEFSLFYWGNDDGAGPRKYELLLEGAKFADANGFCAVWTPERHFHAFGGPYPNPSVTGAAVAAVTKNIGVRAGSCVAPLHHPARIAEEWAVIDNLTNGRAALAIASGWQPDDFVLRPENTPPANRQAMLDMIDILRRLWRGEEVGFPRKDGTLHPVVTQPRPVSKELAVWVTTAGNPETWRDAGRMGANVLTHLLGQSVAEVGEKVKIYRAALAEAGHDPAAFKVTLMLHTYLAADRETARAVAREPMKDYLRSAAGLIKQYAWAFPAFKKPQGVSNPMEIDLAGLAEDEMEAILDFAFQRYFEDSGLFGMIEDCVAKVEDLKAIDVDEVACLIDYGISSAEVMAGLVPLAEVLRRTNTAEVDDSLAGLILGHGVTHLQCTPSMARMMAEDDGARAALRRLKRMLVGGEALPGRLAGDLASLIGGPVLNMYGPTETTIWSSVEATTGEDGIVNIGRPIANTALYVLDDFGAPVADGTEGELWIAGEGVATGYFQRSDLTADRFRPDPFAGSGRMYRTGDLVRRRADGRLDFLGRADQQVKLRGHRIELGEIEAALEAVPGLRQAVVMAREDSPGDVRLVAYVTAEGAVDEAALRQHLAAHLPEVMVPAHILRLDAFPLTPNRKVDRKALPAPSARAEVPDAVCAPVEAGVEQVIASVWEKVLGVPRVGRSDNFFALGGHSLLAVQAHREMKLALGSDKLSITDIFRFPVLADLAAHLDVAPAAPAPAPAGAGDGNADVRMDAMARRRAMREARERALG</sequence>
<dbReference type="Pfam" id="PF00550">
    <property type="entry name" value="PP-binding"/>
    <property type="match status" value="1"/>
</dbReference>
<dbReference type="Gene3D" id="3.20.20.30">
    <property type="entry name" value="Luciferase-like domain"/>
    <property type="match status" value="1"/>
</dbReference>
<keyword evidence="5" id="KW-1185">Reference proteome</keyword>
<dbReference type="SMART" id="SM00823">
    <property type="entry name" value="PKS_PP"/>
    <property type="match status" value="1"/>
</dbReference>
<dbReference type="EMBL" id="CP034328">
    <property type="protein sequence ID" value="AZL60490.1"/>
    <property type="molecule type" value="Genomic_DNA"/>
</dbReference>
<accession>A0A3S8UA80</accession>
<protein>
    <submittedName>
        <fullName evidence="4">LLM class flavin-dependent oxidoreductase</fullName>
    </submittedName>
</protein>
<dbReference type="InterPro" id="IPR000873">
    <property type="entry name" value="AMP-dep_synth/lig_dom"/>
</dbReference>
<dbReference type="Pfam" id="PF00296">
    <property type="entry name" value="Bac_luciferase"/>
    <property type="match status" value="1"/>
</dbReference>
<dbReference type="RefSeq" id="WP_125326682.1">
    <property type="nucleotide sequence ID" value="NZ_CP034328.1"/>
</dbReference>
<keyword evidence="2" id="KW-0597">Phosphoprotein</keyword>
<dbReference type="Gene3D" id="3.30.300.30">
    <property type="match status" value="1"/>
</dbReference>
<dbReference type="InterPro" id="IPR011251">
    <property type="entry name" value="Luciferase-like_dom"/>
</dbReference>
<dbReference type="FunFam" id="3.30.300.30:FF:000010">
    <property type="entry name" value="Enterobactin synthetase component F"/>
    <property type="match status" value="1"/>
</dbReference>
<organism evidence="4 5">
    <name type="scientific">Tabrizicola piscis</name>
    <dbReference type="NCBI Taxonomy" id="2494374"/>
    <lineage>
        <taxon>Bacteria</taxon>
        <taxon>Pseudomonadati</taxon>
        <taxon>Pseudomonadota</taxon>
        <taxon>Alphaproteobacteria</taxon>
        <taxon>Rhodobacterales</taxon>
        <taxon>Paracoccaceae</taxon>
        <taxon>Tabrizicola</taxon>
    </lineage>
</organism>
<evidence type="ECO:0000256" key="1">
    <source>
        <dbReference type="ARBA" id="ARBA00022450"/>
    </source>
</evidence>
<dbReference type="InterPro" id="IPR020845">
    <property type="entry name" value="AMP-binding_CS"/>
</dbReference>
<dbReference type="SUPFAM" id="SSF51679">
    <property type="entry name" value="Bacterial luciferase-like"/>
    <property type="match status" value="1"/>
</dbReference>
<gene>
    <name evidence="4" type="ORF">EI545_17660</name>
</gene>
<proteinExistence type="predicted"/>
<dbReference type="PANTHER" id="PTHR45527:SF1">
    <property type="entry name" value="FATTY ACID SYNTHASE"/>
    <property type="match status" value="1"/>
</dbReference>
<name>A0A3S8UA80_9RHOB</name>
<dbReference type="InterPro" id="IPR011034">
    <property type="entry name" value="Formyl_transferase-like_C_sf"/>
</dbReference>
<reference evidence="4 5" key="1">
    <citation type="submission" date="2018-12" db="EMBL/GenBank/DDBJ databases">
        <title>Complete genome sequencing of Tabrizicola sp. K13M18.</title>
        <authorList>
            <person name="Bae J.-W."/>
        </authorList>
    </citation>
    <scope>NUCLEOTIDE SEQUENCE [LARGE SCALE GENOMIC DNA]</scope>
    <source>
        <strain evidence="4 5">K13M18</strain>
    </source>
</reference>
<dbReference type="SUPFAM" id="SSF56801">
    <property type="entry name" value="Acetyl-CoA synthetase-like"/>
    <property type="match status" value="2"/>
</dbReference>
<dbReference type="SUPFAM" id="SSF53328">
    <property type="entry name" value="Formyltransferase"/>
    <property type="match status" value="1"/>
</dbReference>
<dbReference type="CDD" id="cd05930">
    <property type="entry name" value="A_NRPS"/>
    <property type="match status" value="1"/>
</dbReference>
<dbReference type="GO" id="GO:0005829">
    <property type="term" value="C:cytosol"/>
    <property type="evidence" value="ECO:0007669"/>
    <property type="project" value="TreeGrafter"/>
</dbReference>
<dbReference type="Gene3D" id="3.40.50.12780">
    <property type="entry name" value="N-terminal domain of ligase-like"/>
    <property type="match status" value="1"/>
</dbReference>
<dbReference type="InterPro" id="IPR002376">
    <property type="entry name" value="Formyl_transf_N"/>
</dbReference>
<dbReference type="Pfam" id="PF00501">
    <property type="entry name" value="AMP-binding"/>
    <property type="match status" value="2"/>
</dbReference>
<dbReference type="InterPro" id="IPR045851">
    <property type="entry name" value="AMP-bd_C_sf"/>
</dbReference>
<evidence type="ECO:0000256" key="2">
    <source>
        <dbReference type="ARBA" id="ARBA00022553"/>
    </source>
</evidence>
<dbReference type="Proteomes" id="UP000282002">
    <property type="component" value="Chromosome"/>
</dbReference>
<dbReference type="InterPro" id="IPR036736">
    <property type="entry name" value="ACP-like_sf"/>
</dbReference>
<dbReference type="PANTHER" id="PTHR45527">
    <property type="entry name" value="NONRIBOSOMAL PEPTIDE SYNTHETASE"/>
    <property type="match status" value="1"/>
</dbReference>
<dbReference type="InterPro" id="IPR042099">
    <property type="entry name" value="ANL_N_sf"/>
</dbReference>
<dbReference type="SUPFAM" id="SSF47336">
    <property type="entry name" value="ACP-like"/>
    <property type="match status" value="1"/>
</dbReference>
<dbReference type="GO" id="GO:0044550">
    <property type="term" value="P:secondary metabolite biosynthetic process"/>
    <property type="evidence" value="ECO:0007669"/>
    <property type="project" value="TreeGrafter"/>
</dbReference>
<dbReference type="Gene3D" id="2.30.38.10">
    <property type="entry name" value="Luciferase, Domain 3"/>
    <property type="match status" value="1"/>
</dbReference>
<dbReference type="KEGG" id="taw:EI545_17660"/>
<dbReference type="InterPro" id="IPR036661">
    <property type="entry name" value="Luciferase-like_sf"/>
</dbReference>
<dbReference type="PROSITE" id="PS50075">
    <property type="entry name" value="CARRIER"/>
    <property type="match status" value="1"/>
</dbReference>
<dbReference type="PROSITE" id="PS00455">
    <property type="entry name" value="AMP_BINDING"/>
    <property type="match status" value="1"/>
</dbReference>
<keyword evidence="1" id="KW-0596">Phosphopantetheine</keyword>
<dbReference type="CDD" id="cd08700">
    <property type="entry name" value="FMT_C_OzmH_like"/>
    <property type="match status" value="1"/>
</dbReference>
<dbReference type="Gene3D" id="3.40.50.980">
    <property type="match status" value="1"/>
</dbReference>
<dbReference type="InterPro" id="IPR024011">
    <property type="entry name" value="Biosynth_lucif-like_mOase_dom"/>
</dbReference>
<dbReference type="Pfam" id="PF13193">
    <property type="entry name" value="AMP-binding_C"/>
    <property type="match status" value="1"/>
</dbReference>
<evidence type="ECO:0000313" key="4">
    <source>
        <dbReference type="EMBL" id="AZL60490.1"/>
    </source>
</evidence>
<dbReference type="InterPro" id="IPR025110">
    <property type="entry name" value="AMP-bd_C"/>
</dbReference>
<dbReference type="OrthoDB" id="9803968at2"/>
<dbReference type="InterPro" id="IPR036477">
    <property type="entry name" value="Formyl_transf_N_sf"/>
</dbReference>
<dbReference type="NCBIfam" id="TIGR04020">
    <property type="entry name" value="seco_metab_LLM"/>
    <property type="match status" value="1"/>
</dbReference>
<feature type="domain" description="Carrier" evidence="3">
    <location>
        <begin position="1396"/>
        <end position="1472"/>
    </location>
</feature>
<dbReference type="Pfam" id="PF02911">
    <property type="entry name" value="Formyl_trans_C"/>
    <property type="match status" value="1"/>
</dbReference>
<dbReference type="GO" id="GO:0031177">
    <property type="term" value="F:phosphopantetheine binding"/>
    <property type="evidence" value="ECO:0007669"/>
    <property type="project" value="InterPro"/>
</dbReference>
<evidence type="ECO:0000259" key="3">
    <source>
        <dbReference type="PROSITE" id="PS50075"/>
    </source>
</evidence>
<dbReference type="InterPro" id="IPR020806">
    <property type="entry name" value="PKS_PP-bd"/>
</dbReference>
<dbReference type="SUPFAM" id="SSF50486">
    <property type="entry name" value="FMT C-terminal domain-like"/>
    <property type="match status" value="1"/>
</dbReference>
<dbReference type="GO" id="GO:0043041">
    <property type="term" value="P:amino acid activation for nonribosomal peptide biosynthetic process"/>
    <property type="evidence" value="ECO:0007669"/>
    <property type="project" value="TreeGrafter"/>
</dbReference>
<dbReference type="GO" id="GO:0016705">
    <property type="term" value="F:oxidoreductase activity, acting on paired donors, with incorporation or reduction of molecular oxygen"/>
    <property type="evidence" value="ECO:0007669"/>
    <property type="project" value="InterPro"/>
</dbReference>